<feature type="active site" description="Proton acceptor" evidence="10 11">
    <location>
        <position position="78"/>
    </location>
</feature>
<dbReference type="NCBIfam" id="NF003589">
    <property type="entry name" value="PRK05254.1-2"/>
    <property type="match status" value="1"/>
</dbReference>
<dbReference type="GO" id="GO:0004844">
    <property type="term" value="F:uracil DNA N-glycosylase activity"/>
    <property type="evidence" value="ECO:0007669"/>
    <property type="project" value="UniProtKB-UniRule"/>
</dbReference>
<dbReference type="RefSeq" id="WP_100019399.1">
    <property type="nucleotide sequence ID" value="NZ_CP024723.1"/>
</dbReference>
<keyword evidence="7 10" id="KW-0227">DNA damage</keyword>
<gene>
    <name evidence="10" type="primary">ung</name>
    <name evidence="14" type="ORF">CTM62_06780</name>
</gene>
<evidence type="ECO:0000256" key="7">
    <source>
        <dbReference type="ARBA" id="ARBA00022763"/>
    </source>
</evidence>
<dbReference type="Proteomes" id="UP000229630">
    <property type="component" value="Chromosome 1"/>
</dbReference>
<reference evidence="14 15" key="1">
    <citation type="submission" date="2017-11" db="EMBL/GenBank/DDBJ databases">
        <title>Genome sequencing of Prevotella intermedia KCOM 2837.</title>
        <authorList>
            <person name="Kook J.-K."/>
            <person name="Park S.-N."/>
            <person name="Lim Y.K."/>
        </authorList>
    </citation>
    <scope>NUCLEOTIDE SEQUENCE [LARGE SCALE GENOMIC DNA]</scope>
    <source>
        <strain evidence="14 15">KCOM 2837</strain>
    </source>
</reference>
<comment type="similarity">
    <text evidence="3 10 12">Belongs to the uracil-DNA glycosylase (UDG) superfamily. UNG family.</text>
</comment>
<sequence>MSDKKMMPILQINGTDVSLEASWEEHLRGEIKKPYFTELVKELNSEYKEACYPSEELIFNAFNLCPFDKVKVVILGQDPYHEQGQAMGLSFSVPDGVKLPPSLRKIYKEIEDNLCETMPESGDLTRWAEQGVLLLNTTLTVRDAKPNSHKRFKWQNFTDAAIKALNKNRENIVFMLWGNDAKRKKRLIDTERHHIIESYHPTARQRYKFKKHQFTCCNAYLKQQGMGEIDWLMRTEEREKERNER</sequence>
<organism evidence="14 15">
    <name type="scientific">Prevotella intermedia</name>
    <dbReference type="NCBI Taxonomy" id="28131"/>
    <lineage>
        <taxon>Bacteria</taxon>
        <taxon>Pseudomonadati</taxon>
        <taxon>Bacteroidota</taxon>
        <taxon>Bacteroidia</taxon>
        <taxon>Bacteroidales</taxon>
        <taxon>Prevotellaceae</taxon>
        <taxon>Prevotella</taxon>
    </lineage>
</organism>
<comment type="subcellular location">
    <subcellularLocation>
        <location evidence="10">Cytoplasm</location>
    </subcellularLocation>
</comment>
<evidence type="ECO:0000256" key="10">
    <source>
        <dbReference type="HAMAP-Rule" id="MF_00148"/>
    </source>
</evidence>
<dbReference type="NCBIfam" id="NF003592">
    <property type="entry name" value="PRK05254.1-5"/>
    <property type="match status" value="1"/>
</dbReference>
<comment type="function">
    <text evidence="2 10 12">Excises uracil residues from the DNA which can arise as a result of misincorporation of dUMP residues by DNA polymerase or due to deamination of cytosine.</text>
</comment>
<dbReference type="InterPro" id="IPR018085">
    <property type="entry name" value="Ura-DNA_Glyclase_AS"/>
</dbReference>
<keyword evidence="8 10" id="KW-0378">Hydrolase</keyword>
<dbReference type="HAMAP" id="MF_00148">
    <property type="entry name" value="UDG"/>
    <property type="match status" value="1"/>
</dbReference>
<dbReference type="SMART" id="SM00986">
    <property type="entry name" value="UDG"/>
    <property type="match status" value="1"/>
</dbReference>
<feature type="domain" description="Uracil-DNA glycosylase-like" evidence="13">
    <location>
        <begin position="63"/>
        <end position="221"/>
    </location>
</feature>
<evidence type="ECO:0000256" key="1">
    <source>
        <dbReference type="ARBA" id="ARBA00001400"/>
    </source>
</evidence>
<dbReference type="NCBIfam" id="NF003588">
    <property type="entry name" value="PRK05254.1-1"/>
    <property type="match status" value="1"/>
</dbReference>
<dbReference type="InterPro" id="IPR005122">
    <property type="entry name" value="Uracil-DNA_glycosylase-like"/>
</dbReference>
<dbReference type="PANTHER" id="PTHR11264:SF0">
    <property type="entry name" value="URACIL-DNA GLYCOSYLASE"/>
    <property type="match status" value="1"/>
</dbReference>
<dbReference type="EMBL" id="CP024723">
    <property type="protein sequence ID" value="ATV26448.1"/>
    <property type="molecule type" value="Genomic_DNA"/>
</dbReference>
<evidence type="ECO:0000313" key="14">
    <source>
        <dbReference type="EMBL" id="ATV26448.1"/>
    </source>
</evidence>
<evidence type="ECO:0000256" key="4">
    <source>
        <dbReference type="ARBA" id="ARBA00012030"/>
    </source>
</evidence>
<dbReference type="Pfam" id="PF03167">
    <property type="entry name" value="UDG"/>
    <property type="match status" value="1"/>
</dbReference>
<accession>A0A2D3L782</accession>
<evidence type="ECO:0000256" key="6">
    <source>
        <dbReference type="ARBA" id="ARBA00022490"/>
    </source>
</evidence>
<dbReference type="AlphaFoldDB" id="A0A2D3L782"/>
<protein>
    <recommendedName>
        <fullName evidence="5 10">Uracil-DNA glycosylase</fullName>
        <shortName evidence="10">UDG</shortName>
        <ecNumber evidence="4 10">3.2.2.27</ecNumber>
    </recommendedName>
</protein>
<keyword evidence="9 10" id="KW-0234">DNA repair</keyword>
<dbReference type="CDD" id="cd10027">
    <property type="entry name" value="UDG-F1-like"/>
    <property type="match status" value="1"/>
</dbReference>
<dbReference type="PROSITE" id="PS00130">
    <property type="entry name" value="U_DNA_GLYCOSYLASE"/>
    <property type="match status" value="1"/>
</dbReference>
<dbReference type="PANTHER" id="PTHR11264">
    <property type="entry name" value="URACIL-DNA GLYCOSYLASE"/>
    <property type="match status" value="1"/>
</dbReference>
<dbReference type="SMART" id="SM00987">
    <property type="entry name" value="UreE_C"/>
    <property type="match status" value="1"/>
</dbReference>
<dbReference type="InterPro" id="IPR002043">
    <property type="entry name" value="UDG_fam1"/>
</dbReference>
<evidence type="ECO:0000259" key="13">
    <source>
        <dbReference type="SMART" id="SM00986"/>
    </source>
</evidence>
<dbReference type="SUPFAM" id="SSF52141">
    <property type="entry name" value="Uracil-DNA glycosylase-like"/>
    <property type="match status" value="1"/>
</dbReference>
<dbReference type="InterPro" id="IPR036895">
    <property type="entry name" value="Uracil-DNA_glycosylase-like_sf"/>
</dbReference>
<evidence type="ECO:0000256" key="12">
    <source>
        <dbReference type="RuleBase" id="RU003780"/>
    </source>
</evidence>
<dbReference type="Gene3D" id="3.40.470.10">
    <property type="entry name" value="Uracil-DNA glycosylase-like domain"/>
    <property type="match status" value="1"/>
</dbReference>
<evidence type="ECO:0000256" key="11">
    <source>
        <dbReference type="PROSITE-ProRule" id="PRU10072"/>
    </source>
</evidence>
<dbReference type="EC" id="3.2.2.27" evidence="4 10"/>
<name>A0A2D3L782_PREIN</name>
<evidence type="ECO:0000313" key="15">
    <source>
        <dbReference type="Proteomes" id="UP000229630"/>
    </source>
</evidence>
<dbReference type="NCBIfam" id="TIGR00628">
    <property type="entry name" value="ung"/>
    <property type="match status" value="1"/>
</dbReference>
<comment type="catalytic activity">
    <reaction evidence="1 10 12">
        <text>Hydrolyzes single-stranded DNA or mismatched double-stranded DNA and polynucleotides, releasing free uracil.</text>
        <dbReference type="EC" id="3.2.2.27"/>
    </reaction>
</comment>
<dbReference type="GO" id="GO:0005737">
    <property type="term" value="C:cytoplasm"/>
    <property type="evidence" value="ECO:0007669"/>
    <property type="project" value="UniProtKB-SubCell"/>
</dbReference>
<keyword evidence="6 10" id="KW-0963">Cytoplasm</keyword>
<proteinExistence type="inferred from homology"/>
<evidence type="ECO:0000256" key="5">
    <source>
        <dbReference type="ARBA" id="ARBA00018429"/>
    </source>
</evidence>
<dbReference type="GO" id="GO:0097510">
    <property type="term" value="P:base-excision repair, AP site formation via deaminated base removal"/>
    <property type="evidence" value="ECO:0007669"/>
    <property type="project" value="TreeGrafter"/>
</dbReference>
<evidence type="ECO:0000256" key="9">
    <source>
        <dbReference type="ARBA" id="ARBA00023204"/>
    </source>
</evidence>
<evidence type="ECO:0000256" key="3">
    <source>
        <dbReference type="ARBA" id="ARBA00008184"/>
    </source>
</evidence>
<evidence type="ECO:0000256" key="2">
    <source>
        <dbReference type="ARBA" id="ARBA00002631"/>
    </source>
</evidence>
<evidence type="ECO:0000256" key="8">
    <source>
        <dbReference type="ARBA" id="ARBA00022801"/>
    </source>
</evidence>